<dbReference type="PROSITE" id="PS51296">
    <property type="entry name" value="RIESKE"/>
    <property type="match status" value="1"/>
</dbReference>
<proteinExistence type="predicted"/>
<dbReference type="GO" id="GO:0051537">
    <property type="term" value="F:2 iron, 2 sulfur cluster binding"/>
    <property type="evidence" value="ECO:0007669"/>
    <property type="project" value="UniProtKB-KW"/>
</dbReference>
<dbReference type="EMBL" id="FOJT01000003">
    <property type="protein sequence ID" value="SFA99183.1"/>
    <property type="molecule type" value="Genomic_DNA"/>
</dbReference>
<dbReference type="Pfam" id="PF00355">
    <property type="entry name" value="Rieske"/>
    <property type="match status" value="1"/>
</dbReference>
<keyword evidence="7" id="KW-1185">Reference proteome</keyword>
<dbReference type="GO" id="GO:0046872">
    <property type="term" value="F:metal ion binding"/>
    <property type="evidence" value="ECO:0007669"/>
    <property type="project" value="UniProtKB-KW"/>
</dbReference>
<dbReference type="CDD" id="cd03467">
    <property type="entry name" value="Rieske"/>
    <property type="match status" value="1"/>
</dbReference>
<name>A0A1I0XGW7_9FLAO</name>
<evidence type="ECO:0000259" key="5">
    <source>
        <dbReference type="PROSITE" id="PS51296"/>
    </source>
</evidence>
<evidence type="ECO:0000256" key="1">
    <source>
        <dbReference type="ARBA" id="ARBA00022714"/>
    </source>
</evidence>
<keyword evidence="3" id="KW-0408">Iron</keyword>
<evidence type="ECO:0000256" key="4">
    <source>
        <dbReference type="ARBA" id="ARBA00023014"/>
    </source>
</evidence>
<keyword evidence="2" id="KW-0479">Metal-binding</keyword>
<evidence type="ECO:0000313" key="6">
    <source>
        <dbReference type="EMBL" id="SFA99183.1"/>
    </source>
</evidence>
<gene>
    <name evidence="6" type="ORF">SAMN05660845_1192</name>
</gene>
<dbReference type="Gene3D" id="2.102.10.10">
    <property type="entry name" value="Rieske [2Fe-2S] iron-sulphur domain"/>
    <property type="match status" value="1"/>
</dbReference>
<evidence type="ECO:0000313" key="7">
    <source>
        <dbReference type="Proteomes" id="UP000199604"/>
    </source>
</evidence>
<evidence type="ECO:0000256" key="2">
    <source>
        <dbReference type="ARBA" id="ARBA00022723"/>
    </source>
</evidence>
<dbReference type="OrthoDB" id="165343at2"/>
<reference evidence="7" key="1">
    <citation type="submission" date="2016-10" db="EMBL/GenBank/DDBJ databases">
        <authorList>
            <person name="Varghese N."/>
            <person name="Submissions S."/>
        </authorList>
    </citation>
    <scope>NUCLEOTIDE SEQUENCE [LARGE SCALE GENOMIC DNA]</scope>
    <source>
        <strain evidence="7">DSM 21789</strain>
    </source>
</reference>
<dbReference type="Proteomes" id="UP000199604">
    <property type="component" value="Unassembled WGS sequence"/>
</dbReference>
<sequence length="146" mass="16194">MNRKEFLKTCGFGCLAGLVGVSMLESCSSSQTLTKEIKGSDILVPITDFEIKSETKTEFRKYIIVQNEVLQYPICVYRFDAKNYSALLMKCTHQGAELQVFGDKLQCAAHGSEFSNNGVVESGPAQGDLRKFPITIENNTLKISLK</sequence>
<organism evidence="6 7">
    <name type="scientific">Flavobacterium swingsii</name>
    <dbReference type="NCBI Taxonomy" id="498292"/>
    <lineage>
        <taxon>Bacteria</taxon>
        <taxon>Pseudomonadati</taxon>
        <taxon>Bacteroidota</taxon>
        <taxon>Flavobacteriia</taxon>
        <taxon>Flavobacteriales</taxon>
        <taxon>Flavobacteriaceae</taxon>
        <taxon>Flavobacterium</taxon>
    </lineage>
</organism>
<dbReference type="InterPro" id="IPR017941">
    <property type="entry name" value="Rieske_2Fe-2S"/>
</dbReference>
<protein>
    <submittedName>
        <fullName evidence="6">Rieske [2Fe-2S] domain-containing protein</fullName>
    </submittedName>
</protein>
<dbReference type="STRING" id="498292.SAMN05660845_1192"/>
<dbReference type="AlphaFoldDB" id="A0A1I0XGW7"/>
<evidence type="ECO:0000256" key="3">
    <source>
        <dbReference type="ARBA" id="ARBA00023004"/>
    </source>
</evidence>
<dbReference type="RefSeq" id="WP_091474994.1">
    <property type="nucleotide sequence ID" value="NZ_FOJT01000003.1"/>
</dbReference>
<keyword evidence="1" id="KW-0001">2Fe-2S</keyword>
<keyword evidence="4" id="KW-0411">Iron-sulfur</keyword>
<dbReference type="InterPro" id="IPR036922">
    <property type="entry name" value="Rieske_2Fe-2S_sf"/>
</dbReference>
<accession>A0A1I0XGW7</accession>
<feature type="domain" description="Rieske" evidence="5">
    <location>
        <begin position="51"/>
        <end position="143"/>
    </location>
</feature>
<dbReference type="SUPFAM" id="SSF50022">
    <property type="entry name" value="ISP domain"/>
    <property type="match status" value="1"/>
</dbReference>